<dbReference type="Pfam" id="PF00984">
    <property type="entry name" value="UDPG_MGDP_dh"/>
    <property type="match status" value="1"/>
</dbReference>
<dbReference type="EC" id="1.1.1.22" evidence="3 8"/>
<dbReference type="InterPro" id="IPR036220">
    <property type="entry name" value="UDP-Glc/GDP-Man_DH_C_sf"/>
</dbReference>
<proteinExistence type="inferred from homology"/>
<dbReference type="InterPro" id="IPR014027">
    <property type="entry name" value="UDP-Glc/GDP-Man_DH_C"/>
</dbReference>
<dbReference type="InterPro" id="IPR028357">
    <property type="entry name" value="UDPglc_DH_bac"/>
</dbReference>
<dbReference type="Pfam" id="PF03720">
    <property type="entry name" value="UDPG_MGDP_dh_C"/>
    <property type="match status" value="1"/>
</dbReference>
<dbReference type="SMART" id="SM00984">
    <property type="entry name" value="UDPG_MGDP_dh_C"/>
    <property type="match status" value="1"/>
</dbReference>
<comment type="pathway">
    <text evidence="1">Nucleotide-sugar biosynthesis; UDP-alpha-D-glucuronate biosynthesis; UDP-alpha-D-glucuronate from UDP-alpha-D-glucose: step 1/1.</text>
</comment>
<dbReference type="PANTHER" id="PTHR43750:SF3">
    <property type="entry name" value="UDP-GLUCOSE 6-DEHYDROGENASE TUAD"/>
    <property type="match status" value="1"/>
</dbReference>
<dbReference type="RefSeq" id="WP_378963026.1">
    <property type="nucleotide sequence ID" value="NZ_JBHRXC010000016.1"/>
</dbReference>
<gene>
    <name evidence="10" type="ORF">ACFOUY_19870</name>
</gene>
<evidence type="ECO:0000256" key="6">
    <source>
        <dbReference type="ARBA" id="ARBA00023027"/>
    </source>
</evidence>
<evidence type="ECO:0000256" key="2">
    <source>
        <dbReference type="ARBA" id="ARBA00006601"/>
    </source>
</evidence>
<evidence type="ECO:0000313" key="11">
    <source>
        <dbReference type="Proteomes" id="UP001595792"/>
    </source>
</evidence>
<dbReference type="PIRSF" id="PIRSF000124">
    <property type="entry name" value="UDPglc_GDPman_dh"/>
    <property type="match status" value="1"/>
</dbReference>
<evidence type="ECO:0000313" key="10">
    <source>
        <dbReference type="EMBL" id="MFC4198975.1"/>
    </source>
</evidence>
<dbReference type="GO" id="GO:0016491">
    <property type="term" value="F:oxidoreductase activity"/>
    <property type="evidence" value="ECO:0007669"/>
    <property type="project" value="UniProtKB-KW"/>
</dbReference>
<dbReference type="SUPFAM" id="SSF52413">
    <property type="entry name" value="UDP-glucose/GDP-mannose dehydrogenase C-terminal domain"/>
    <property type="match status" value="1"/>
</dbReference>
<keyword evidence="5 8" id="KW-0560">Oxidoreductase</keyword>
<dbReference type="NCBIfam" id="TIGR03026">
    <property type="entry name" value="NDP-sugDHase"/>
    <property type="match status" value="1"/>
</dbReference>
<comment type="similarity">
    <text evidence="2 8">Belongs to the UDP-glucose/GDP-mannose dehydrogenase family.</text>
</comment>
<dbReference type="InterPro" id="IPR008927">
    <property type="entry name" value="6-PGluconate_DH-like_C_sf"/>
</dbReference>
<reference evidence="11" key="1">
    <citation type="journal article" date="2019" name="Int. J. Syst. Evol. Microbiol.">
        <title>The Global Catalogue of Microorganisms (GCM) 10K type strain sequencing project: providing services to taxonomists for standard genome sequencing and annotation.</title>
        <authorList>
            <consortium name="The Broad Institute Genomics Platform"/>
            <consortium name="The Broad Institute Genome Sequencing Center for Infectious Disease"/>
            <person name="Wu L."/>
            <person name="Ma J."/>
        </authorList>
    </citation>
    <scope>NUCLEOTIDE SEQUENCE [LARGE SCALE GENOMIC DNA]</scope>
    <source>
        <strain evidence="11">CCM 8689</strain>
    </source>
</reference>
<dbReference type="PANTHER" id="PTHR43750">
    <property type="entry name" value="UDP-GLUCOSE 6-DEHYDROGENASE TUAD"/>
    <property type="match status" value="1"/>
</dbReference>
<organism evidence="10 11">
    <name type="scientific">Pedobacter jamesrossensis</name>
    <dbReference type="NCBI Taxonomy" id="1908238"/>
    <lineage>
        <taxon>Bacteria</taxon>
        <taxon>Pseudomonadati</taxon>
        <taxon>Bacteroidota</taxon>
        <taxon>Sphingobacteriia</taxon>
        <taxon>Sphingobacteriales</taxon>
        <taxon>Sphingobacteriaceae</taxon>
        <taxon>Pedobacter</taxon>
    </lineage>
</organism>
<dbReference type="InterPro" id="IPR017476">
    <property type="entry name" value="UDP-Glc/GDP-Man"/>
</dbReference>
<dbReference type="InterPro" id="IPR001732">
    <property type="entry name" value="UDP-Glc/GDP-Man_DH_N"/>
</dbReference>
<dbReference type="InterPro" id="IPR014026">
    <property type="entry name" value="UDP-Glc/GDP-Man_DH_dimer"/>
</dbReference>
<evidence type="ECO:0000259" key="9">
    <source>
        <dbReference type="SMART" id="SM00984"/>
    </source>
</evidence>
<keyword evidence="11" id="KW-1185">Reference proteome</keyword>
<dbReference type="Gene3D" id="3.40.50.720">
    <property type="entry name" value="NAD(P)-binding Rossmann-like Domain"/>
    <property type="match status" value="2"/>
</dbReference>
<dbReference type="InterPro" id="IPR036291">
    <property type="entry name" value="NAD(P)-bd_dom_sf"/>
</dbReference>
<dbReference type="EMBL" id="JBHSBY010000145">
    <property type="protein sequence ID" value="MFC4198975.1"/>
    <property type="molecule type" value="Genomic_DNA"/>
</dbReference>
<dbReference type="PIRSF" id="PIRSF500134">
    <property type="entry name" value="UDPglc_DH_bac"/>
    <property type="match status" value="1"/>
</dbReference>
<evidence type="ECO:0000256" key="7">
    <source>
        <dbReference type="ARBA" id="ARBA00047473"/>
    </source>
</evidence>
<dbReference type="Gene3D" id="1.20.5.100">
    <property type="entry name" value="Cytochrome c1, transmembrane anchor, C-terminal"/>
    <property type="match status" value="1"/>
</dbReference>
<comment type="catalytic activity">
    <reaction evidence="7 8">
        <text>UDP-alpha-D-glucose + 2 NAD(+) + H2O = UDP-alpha-D-glucuronate + 2 NADH + 3 H(+)</text>
        <dbReference type="Rhea" id="RHEA:23596"/>
        <dbReference type="ChEBI" id="CHEBI:15377"/>
        <dbReference type="ChEBI" id="CHEBI:15378"/>
        <dbReference type="ChEBI" id="CHEBI:57540"/>
        <dbReference type="ChEBI" id="CHEBI:57945"/>
        <dbReference type="ChEBI" id="CHEBI:58052"/>
        <dbReference type="ChEBI" id="CHEBI:58885"/>
        <dbReference type="EC" id="1.1.1.22"/>
    </reaction>
</comment>
<evidence type="ECO:0000256" key="3">
    <source>
        <dbReference type="ARBA" id="ARBA00012954"/>
    </source>
</evidence>
<comment type="caution">
    <text evidence="10">The sequence shown here is derived from an EMBL/GenBank/DDBJ whole genome shotgun (WGS) entry which is preliminary data.</text>
</comment>
<keyword evidence="6 8" id="KW-0520">NAD</keyword>
<dbReference type="SUPFAM" id="SSF48179">
    <property type="entry name" value="6-phosphogluconate dehydrogenase C-terminal domain-like"/>
    <property type="match status" value="1"/>
</dbReference>
<dbReference type="Proteomes" id="UP001595792">
    <property type="component" value="Unassembled WGS sequence"/>
</dbReference>
<accession>A0ABV8NPP0</accession>
<sequence>MKIAVVGTGYVGLVTGTCLAETGNNVICVDINEAKVKKMQNGEVPIYEPGLDLLFHRNIEQGRLHFTNNLAEAIEEAQIIFMALPTPPGGDGAADLSYILGAAKDISKIIKGYKIIVNKSTVPVGTADKVRAVFAENTDIEVDVVSNPEFLREGVAVEDFMKPDRVVLGTKSERAKKLMTDLYGPYVRQGNPILFMDERSSELTKYAANSFLATKITFMNEVANLCELVGADVDAVRRGIGSDERIGKRFLFPGIGYGGSCFPKDVQALVMAADENKYDFQILKSVMEVNERQKTILVDKVLKYYKNDIQGKHFALWGLAFKPETDDIREAPALYIIDALVKNGATVTVFDPEGMANVKGVIGDKVKYAENQYEALENADALLIATEWSVFRNPDFEKIESTLKNKVIFDGRNLYDLEKMIDLGYYYNSIGRKLVD</sequence>
<evidence type="ECO:0000256" key="4">
    <source>
        <dbReference type="ARBA" id="ARBA00015132"/>
    </source>
</evidence>
<protein>
    <recommendedName>
        <fullName evidence="4 8">UDP-glucose 6-dehydrogenase</fullName>
        <ecNumber evidence="3 8">1.1.1.22</ecNumber>
    </recommendedName>
</protein>
<evidence type="ECO:0000256" key="8">
    <source>
        <dbReference type="PIRNR" id="PIRNR000124"/>
    </source>
</evidence>
<dbReference type="Pfam" id="PF03721">
    <property type="entry name" value="UDPG_MGDP_dh_N"/>
    <property type="match status" value="1"/>
</dbReference>
<feature type="domain" description="UDP-glucose/GDP-mannose dehydrogenase C-terminal" evidence="9">
    <location>
        <begin position="315"/>
        <end position="417"/>
    </location>
</feature>
<dbReference type="SUPFAM" id="SSF51735">
    <property type="entry name" value="NAD(P)-binding Rossmann-fold domains"/>
    <property type="match status" value="1"/>
</dbReference>
<evidence type="ECO:0000256" key="1">
    <source>
        <dbReference type="ARBA" id="ARBA00004701"/>
    </source>
</evidence>
<name>A0ABV8NPP0_9SPHI</name>
<evidence type="ECO:0000256" key="5">
    <source>
        <dbReference type="ARBA" id="ARBA00023002"/>
    </source>
</evidence>